<dbReference type="Gene3D" id="3.40.630.30">
    <property type="match status" value="1"/>
</dbReference>
<evidence type="ECO:0000256" key="1">
    <source>
        <dbReference type="SAM" id="MobiDB-lite"/>
    </source>
</evidence>
<proteinExistence type="predicted"/>
<dbReference type="AlphaFoldDB" id="A0A317MX85"/>
<dbReference type="SUPFAM" id="SSF55729">
    <property type="entry name" value="Acyl-CoA N-acyltransferases (Nat)"/>
    <property type="match status" value="1"/>
</dbReference>
<evidence type="ECO:0000313" key="3">
    <source>
        <dbReference type="Proteomes" id="UP000246569"/>
    </source>
</evidence>
<feature type="region of interest" description="Disordered" evidence="1">
    <location>
        <begin position="147"/>
        <end position="167"/>
    </location>
</feature>
<dbReference type="InterPro" id="IPR016181">
    <property type="entry name" value="Acyl_CoA_acyltransferase"/>
</dbReference>
<protein>
    <submittedName>
        <fullName evidence="2">N-acyl amino acid synthase of PEP-CTERM/exosortase system</fullName>
    </submittedName>
</protein>
<sequence length="298" mass="31930">MPLRFRAFARGSVYSQLQTYFVWRLATTPQSQVQAYALRHRVYCEELGWELSGAAEEALESDVFDARSEHALLVHRSSSQVVGCIRLVSSGAADAHTTLPCLNVLGTLVGAAAAASPQLAAALTQPSLGCELSRCTIASEFRRRRADGPAPLGLDSGGQLPATGIHDPRDRGPLPAIGLVLAAAAMFVRSPAQYAFALMAPALARLLAGLGFCLRPVSSAIEYHGVRQLYLFDRHEVMRYTEPSMLASIAAVHRQLYGNGPDGWCMPVAPFGPVVPSCYSARCDPDAVGKLGCTWLTC</sequence>
<accession>A0A317MX85</accession>
<gene>
    <name evidence="2" type="ORF">C7443_10348</name>
</gene>
<dbReference type="NCBIfam" id="TIGR03694">
    <property type="entry name" value="exosort_acyl"/>
    <property type="match status" value="1"/>
</dbReference>
<organism evidence="2 3">
    <name type="scientific">Plasticicumulans acidivorans</name>
    <dbReference type="NCBI Taxonomy" id="886464"/>
    <lineage>
        <taxon>Bacteria</taxon>
        <taxon>Pseudomonadati</taxon>
        <taxon>Pseudomonadota</taxon>
        <taxon>Gammaproteobacteria</taxon>
        <taxon>Candidatus Competibacteraceae</taxon>
        <taxon>Plasticicumulans</taxon>
    </lineage>
</organism>
<dbReference type="InterPro" id="IPR022484">
    <property type="entry name" value="PEP-CTERM/exosrtase_acylTfrase"/>
</dbReference>
<reference evidence="2 3" key="1">
    <citation type="submission" date="2018-05" db="EMBL/GenBank/DDBJ databases">
        <title>Genomic Encyclopedia of Type Strains, Phase IV (KMG-IV): sequencing the most valuable type-strain genomes for metagenomic binning, comparative biology and taxonomic classification.</title>
        <authorList>
            <person name="Goeker M."/>
        </authorList>
    </citation>
    <scope>NUCLEOTIDE SEQUENCE [LARGE SCALE GENOMIC DNA]</scope>
    <source>
        <strain evidence="2 3">DSM 23606</strain>
    </source>
</reference>
<dbReference type="Proteomes" id="UP000246569">
    <property type="component" value="Unassembled WGS sequence"/>
</dbReference>
<evidence type="ECO:0000313" key="2">
    <source>
        <dbReference type="EMBL" id="PWV63124.1"/>
    </source>
</evidence>
<comment type="caution">
    <text evidence="2">The sequence shown here is derived from an EMBL/GenBank/DDBJ whole genome shotgun (WGS) entry which is preliminary data.</text>
</comment>
<keyword evidence="3" id="KW-1185">Reference proteome</keyword>
<name>A0A317MX85_9GAMM</name>
<dbReference type="Pfam" id="PF13444">
    <property type="entry name" value="Acetyltransf_5"/>
    <property type="match status" value="1"/>
</dbReference>
<dbReference type="EMBL" id="QGTJ01000003">
    <property type="protein sequence ID" value="PWV63124.1"/>
    <property type="molecule type" value="Genomic_DNA"/>
</dbReference>